<feature type="region of interest" description="Disordered" evidence="1">
    <location>
        <begin position="1"/>
        <end position="35"/>
    </location>
</feature>
<reference evidence="2" key="1">
    <citation type="submission" date="2022-10" db="EMBL/GenBank/DDBJ databases">
        <authorList>
            <person name="Chen Y."/>
            <person name="Dougan E. K."/>
            <person name="Chan C."/>
            <person name="Rhodes N."/>
            <person name="Thang M."/>
        </authorList>
    </citation>
    <scope>NUCLEOTIDE SEQUENCE</scope>
</reference>
<reference evidence="3 4" key="2">
    <citation type="submission" date="2024-05" db="EMBL/GenBank/DDBJ databases">
        <authorList>
            <person name="Chen Y."/>
            <person name="Shah S."/>
            <person name="Dougan E. K."/>
            <person name="Thang M."/>
            <person name="Chan C."/>
        </authorList>
    </citation>
    <scope>NUCLEOTIDE SEQUENCE [LARGE SCALE GENOMIC DNA]</scope>
</reference>
<feature type="compositionally biased region" description="Basic and acidic residues" evidence="1">
    <location>
        <begin position="635"/>
        <end position="645"/>
    </location>
</feature>
<dbReference type="EMBL" id="CAMXCT020004418">
    <property type="protein sequence ID" value="CAL1162291.1"/>
    <property type="molecule type" value="Genomic_DNA"/>
</dbReference>
<protein>
    <submittedName>
        <fullName evidence="2">Uncharacterized protein</fullName>
    </submittedName>
</protein>
<feature type="compositionally biased region" description="Pro residues" evidence="1">
    <location>
        <begin position="646"/>
        <end position="656"/>
    </location>
</feature>
<keyword evidence="4" id="KW-1185">Reference proteome</keyword>
<feature type="non-terminal residue" evidence="2">
    <location>
        <position position="1"/>
    </location>
</feature>
<gene>
    <name evidence="2" type="ORF">C1SCF055_LOCUS34307</name>
</gene>
<feature type="compositionally biased region" description="Acidic residues" evidence="1">
    <location>
        <begin position="1"/>
        <end position="15"/>
    </location>
</feature>
<feature type="compositionally biased region" description="Basic and acidic residues" evidence="1">
    <location>
        <begin position="665"/>
        <end position="675"/>
    </location>
</feature>
<evidence type="ECO:0000313" key="2">
    <source>
        <dbReference type="EMBL" id="CAI4008916.1"/>
    </source>
</evidence>
<feature type="compositionally biased region" description="Basic and acidic residues" evidence="1">
    <location>
        <begin position="682"/>
        <end position="691"/>
    </location>
</feature>
<organism evidence="2">
    <name type="scientific">Cladocopium goreaui</name>
    <dbReference type="NCBI Taxonomy" id="2562237"/>
    <lineage>
        <taxon>Eukaryota</taxon>
        <taxon>Sar</taxon>
        <taxon>Alveolata</taxon>
        <taxon>Dinophyceae</taxon>
        <taxon>Suessiales</taxon>
        <taxon>Symbiodiniaceae</taxon>
        <taxon>Cladocopium</taxon>
    </lineage>
</organism>
<dbReference type="EMBL" id="CAMXCT030004418">
    <property type="protein sequence ID" value="CAL4796228.1"/>
    <property type="molecule type" value="Genomic_DNA"/>
</dbReference>
<proteinExistence type="predicted"/>
<evidence type="ECO:0000256" key="1">
    <source>
        <dbReference type="SAM" id="MobiDB-lite"/>
    </source>
</evidence>
<feature type="region of interest" description="Disordered" evidence="1">
    <location>
        <begin position="628"/>
        <end position="691"/>
    </location>
</feature>
<sequence length="691" mass="77647">ADDIGNDEADDEEAAAEPNKELGQQVPDEDPRPKNRKEFNELRKKYKNRFQMAFAFLSERDLQVQIRMIVQGLEYFHEEYSIHLNAHKLGQTNLAIWSGLRSQGKYMADTVRQTMNLLSSASVMSDFGLTPCFGVPLRIDAPMAQAESKLAKLFFNFIVDLSANRVWSQMHFQWCMPYACSQIFLPSKEHKQVQFALKKLTQAILKLERACMDQPKNVKLQALHQRLATNGWPYTRELMAQGESCEWDLQNQDLRDLVYAMVAGPSQTKTVLEDTFGWLQDSAQRQSKAFKMSIATRNAYSMICPYPAAGGCPQVAPSKADFTGLTAQKALSFFNLKPFDSRSTSVPVDSKGSPLMTAELLQNHWRKAGFYANREGAAASAFIFMFADSNFASLDKIWAGSLLVHREVYLNTRSGRSWLSMGFFSYAGVAYPLQAMNVATGDGVEEERVFKLKFGDGTKPSFIFNTDAGEQSPWKHIPTVLLPPCSAPRGFEGVCLRQTGPQQELVRAAILLGENFTRDQLVEILSSASVETEKRPKSMRKPELVEAVVQHFFPDLPKEEQDSIKERMCANSSNTKKLDCPQDVVEAVSEMDVSEVKHFDKLREQAKEQLEHIKNKLLETVFEEKFQAKAAKQRAQHEPVPHPEEPPPFVPAPPGPGAGVAREAPPAKERAEVRTRTVSPQELKDCLPDVP</sequence>
<dbReference type="AlphaFoldDB" id="A0A9P1DEU8"/>
<accession>A0A9P1DEU8</accession>
<comment type="caution">
    <text evidence="2">The sequence shown here is derived from an EMBL/GenBank/DDBJ whole genome shotgun (WGS) entry which is preliminary data.</text>
</comment>
<dbReference type="OrthoDB" id="423117at2759"/>
<evidence type="ECO:0000313" key="4">
    <source>
        <dbReference type="Proteomes" id="UP001152797"/>
    </source>
</evidence>
<dbReference type="Proteomes" id="UP001152797">
    <property type="component" value="Unassembled WGS sequence"/>
</dbReference>
<dbReference type="EMBL" id="CAMXCT010004418">
    <property type="protein sequence ID" value="CAI4008916.1"/>
    <property type="molecule type" value="Genomic_DNA"/>
</dbReference>
<evidence type="ECO:0000313" key="3">
    <source>
        <dbReference type="EMBL" id="CAL4796228.1"/>
    </source>
</evidence>
<feature type="non-terminal residue" evidence="2">
    <location>
        <position position="691"/>
    </location>
</feature>
<name>A0A9P1DEU8_9DINO</name>